<evidence type="ECO:0000256" key="1">
    <source>
        <dbReference type="ARBA" id="ARBA00022679"/>
    </source>
</evidence>
<name>A0A433XNL6_9BACL</name>
<dbReference type="InterPro" id="IPR020916">
    <property type="entry name" value="Gln_gamma-glutamylTfrase_bac"/>
</dbReference>
<dbReference type="Pfam" id="PF20085">
    <property type="entry name" value="TGL"/>
    <property type="match status" value="1"/>
</dbReference>
<keyword evidence="1 3" id="KW-0808">Transferase</keyword>
<dbReference type="GO" id="GO:0030435">
    <property type="term" value="P:sporulation resulting in formation of a cellular spore"/>
    <property type="evidence" value="ECO:0007669"/>
    <property type="project" value="UniProtKB-KW"/>
</dbReference>
<comment type="caution">
    <text evidence="3">The sequence shown here is derived from an EMBL/GenBank/DDBJ whole genome shotgun (WGS) entry which is preliminary data.</text>
</comment>
<evidence type="ECO:0000256" key="2">
    <source>
        <dbReference type="ARBA" id="ARBA00022969"/>
    </source>
</evidence>
<dbReference type="OrthoDB" id="1845399at2"/>
<proteinExistence type="inferred from homology"/>
<dbReference type="NCBIfam" id="NF002869">
    <property type="entry name" value="PRK03187.1"/>
    <property type="match status" value="1"/>
</dbReference>
<dbReference type="GO" id="GO:0003810">
    <property type="term" value="F:protein-glutamine gamma-glutamyltransferase activity"/>
    <property type="evidence" value="ECO:0007669"/>
    <property type="project" value="UniProtKB-EC"/>
</dbReference>
<dbReference type="Proteomes" id="UP000272464">
    <property type="component" value="Unassembled WGS sequence"/>
</dbReference>
<evidence type="ECO:0000313" key="3">
    <source>
        <dbReference type="EMBL" id="RUT35667.1"/>
    </source>
</evidence>
<sequence>MILIDDHTSNEQISKLPLSELERAIVLQKEKSSFTYRYPSLDSLRFELLVRQEITSAARELNSSGVKFAKFSSSRCNEAFWIRESSGGFRLKSGVKPSDAINDIYRNGPLYAFECGTAMVIVWYKAVIESISPDSFDIYFNHLFLYDGEHDPNLVLQVSDKGKEAFPGDVLYFENPDVAPEKNEWQGENVVLLEPGLYYGHGIGIKSAETIIAALNRNRKPNSQTSAFLTDYVVNPDFEFLRKFQSRPVAARVGMLSLQVWA</sequence>
<keyword evidence="2" id="KW-0749">Sporulation</keyword>
<dbReference type="EMBL" id="RZNX01000001">
    <property type="protein sequence ID" value="RUT35667.1"/>
    <property type="molecule type" value="Genomic_DNA"/>
</dbReference>
<dbReference type="EC" id="2.3.2.13" evidence="3"/>
<keyword evidence="3" id="KW-0012">Acyltransferase</keyword>
<dbReference type="AlphaFoldDB" id="A0A433XNL6"/>
<dbReference type="HAMAP" id="MF_00727">
    <property type="entry name" value="Tgl"/>
    <property type="match status" value="1"/>
</dbReference>
<keyword evidence="4" id="KW-1185">Reference proteome</keyword>
<dbReference type="RefSeq" id="WP_127197367.1">
    <property type="nucleotide sequence ID" value="NZ_RZNX01000001.1"/>
</dbReference>
<accession>A0A433XNL6</accession>
<reference evidence="3 4" key="1">
    <citation type="submission" date="2018-12" db="EMBL/GenBank/DDBJ databases">
        <authorList>
            <person name="Sun L."/>
            <person name="Chen Z."/>
        </authorList>
    </citation>
    <scope>NUCLEOTIDE SEQUENCE [LARGE SCALE GENOMIC DNA]</scope>
    <source>
        <strain evidence="3 4">3-5-3</strain>
    </source>
</reference>
<gene>
    <name evidence="3" type="ORF">EJP77_01205</name>
</gene>
<protein>
    <submittedName>
        <fullName evidence="3">Protein-glutamine gamma-glutamyltransferase</fullName>
        <ecNumber evidence="3">2.3.2.13</ecNumber>
    </submittedName>
</protein>
<evidence type="ECO:0000313" key="4">
    <source>
        <dbReference type="Proteomes" id="UP000272464"/>
    </source>
</evidence>
<organism evidence="3 4">
    <name type="scientific">Paenibacillus zeisoli</name>
    <dbReference type="NCBI Taxonomy" id="2496267"/>
    <lineage>
        <taxon>Bacteria</taxon>
        <taxon>Bacillati</taxon>
        <taxon>Bacillota</taxon>
        <taxon>Bacilli</taxon>
        <taxon>Bacillales</taxon>
        <taxon>Paenibacillaceae</taxon>
        <taxon>Paenibacillus</taxon>
    </lineage>
</organism>